<evidence type="ECO:0000313" key="8">
    <source>
        <dbReference type="EMBL" id="KAF4627550.1"/>
    </source>
</evidence>
<sequence length="688" mass="77711">MENIFNAACLLLLLASCYLLYELFVRVASFFALKQQMKAHGCKLVNSPRNLDPFFGIDFLLERSKHVKNHTWLNYTENHFKSLGLNICQLNMLGNRVLFTIEPKNLETIHQTKFKSWGITPNRRNRVSQFIGEGIFTNDGSHWQQSRRILRRSFERSHIEDITTMERHMQPLIESIPKNGSTVDLRKLFHRFTMNSATDFLLGTSSGAGFTFGDEFEAAFDRILGKIGGTGKMMTLGASKDVEYERDVKFIHDSLDVRIDQALSREKAVSSDTEKKDNFLDHLANETTDRVRIHFELLNKLMAGRDTTASMLTNAWFELAQNSTVWARLRKEVDSLQRARPTVPELQKMQFMRAIFNESMRLYPQLPENACVALEDTILPLGGGGADGKSPIFVSKGQVVIWSSYVSHLKCPGSIFTVATWPQFKAQGAELKSGGSAGRTGRRNGERQENLGDADCYAGTRFESRERAGWVNPPTRAEMARTKASVRRAWEASKANLQPWWHTELPHAMKLLDPTRTGEIEFRNPEVDRARAKILSSCDLYEYRPNGQVNVFLNLLEAIEKERKETLLHHQALIANLEAQLKSTKAKDAPAGTTQHDPLDQGQVVEAPQNDMQFWGRSIANPPNSTAGLTEIWQQEQNINTKIHRSSDSNATDARKALHDPPLSKSTEGLTTTSDDGLVSIAKNDLYV</sequence>
<dbReference type="EMBL" id="JAAMPI010000950">
    <property type="protein sequence ID" value="KAF4627550.1"/>
    <property type="molecule type" value="Genomic_DNA"/>
</dbReference>
<evidence type="ECO:0000256" key="3">
    <source>
        <dbReference type="ARBA" id="ARBA00022723"/>
    </source>
</evidence>
<dbReference type="GO" id="GO:0016712">
    <property type="term" value="F:oxidoreductase activity, acting on paired donors, with incorporation or reduction of molecular oxygen, reduced flavin or flavoprotein as one donor, and incorporation of one atom of oxygen"/>
    <property type="evidence" value="ECO:0007669"/>
    <property type="project" value="InterPro"/>
</dbReference>
<evidence type="ECO:0000256" key="1">
    <source>
        <dbReference type="ARBA" id="ARBA00001971"/>
    </source>
</evidence>
<comment type="cofactor">
    <cofactor evidence="1">
        <name>heme</name>
        <dbReference type="ChEBI" id="CHEBI:30413"/>
    </cofactor>
</comment>
<keyword evidence="5" id="KW-0408">Iron</keyword>
<dbReference type="Proteomes" id="UP000566819">
    <property type="component" value="Unassembled WGS sequence"/>
</dbReference>
<organism evidence="8 9">
    <name type="scientific">Cudoniella acicularis</name>
    <dbReference type="NCBI Taxonomy" id="354080"/>
    <lineage>
        <taxon>Eukaryota</taxon>
        <taxon>Fungi</taxon>
        <taxon>Dikarya</taxon>
        <taxon>Ascomycota</taxon>
        <taxon>Pezizomycotina</taxon>
        <taxon>Leotiomycetes</taxon>
        <taxon>Helotiales</taxon>
        <taxon>Tricladiaceae</taxon>
        <taxon>Cudoniella</taxon>
    </lineage>
</organism>
<evidence type="ECO:0000256" key="5">
    <source>
        <dbReference type="ARBA" id="ARBA00023004"/>
    </source>
</evidence>
<dbReference type="PRINTS" id="PR01239">
    <property type="entry name" value="EP450IICYP52"/>
</dbReference>
<keyword evidence="3" id="KW-0479">Metal-binding</keyword>
<evidence type="ECO:0008006" key="10">
    <source>
        <dbReference type="Google" id="ProtNLM"/>
    </source>
</evidence>
<dbReference type="InterPro" id="IPR001128">
    <property type="entry name" value="Cyt_P450"/>
</dbReference>
<feature type="compositionally biased region" description="Polar residues" evidence="7">
    <location>
        <begin position="664"/>
        <end position="675"/>
    </location>
</feature>
<feature type="region of interest" description="Disordered" evidence="7">
    <location>
        <begin position="642"/>
        <end position="675"/>
    </location>
</feature>
<reference evidence="8 9" key="1">
    <citation type="submission" date="2020-03" db="EMBL/GenBank/DDBJ databases">
        <title>Draft Genome Sequence of Cudoniella acicularis.</title>
        <authorList>
            <person name="Buettner E."/>
            <person name="Kellner H."/>
        </authorList>
    </citation>
    <scope>NUCLEOTIDE SEQUENCE [LARGE SCALE GENOMIC DNA]</scope>
    <source>
        <strain evidence="8 9">DSM 108380</strain>
    </source>
</reference>
<proteinExistence type="inferred from homology"/>
<gene>
    <name evidence="8" type="ORF">G7Y89_g10609</name>
</gene>
<dbReference type="Pfam" id="PF00067">
    <property type="entry name" value="p450"/>
    <property type="match status" value="1"/>
</dbReference>
<evidence type="ECO:0000256" key="4">
    <source>
        <dbReference type="ARBA" id="ARBA00023002"/>
    </source>
</evidence>
<dbReference type="InterPro" id="IPR036396">
    <property type="entry name" value="Cyt_P450_sf"/>
</dbReference>
<evidence type="ECO:0000256" key="2">
    <source>
        <dbReference type="ARBA" id="ARBA00010617"/>
    </source>
</evidence>
<dbReference type="InterPro" id="IPR047146">
    <property type="entry name" value="Cyt_P450_E_CYP52_fungi"/>
</dbReference>
<evidence type="ECO:0000256" key="6">
    <source>
        <dbReference type="ARBA" id="ARBA00023033"/>
    </source>
</evidence>
<feature type="region of interest" description="Disordered" evidence="7">
    <location>
        <begin position="431"/>
        <end position="450"/>
    </location>
</feature>
<dbReference type="PANTHER" id="PTHR24287">
    <property type="entry name" value="P450, PUTATIVE (EUROFUNG)-RELATED"/>
    <property type="match status" value="1"/>
</dbReference>
<dbReference type="OrthoDB" id="8117402at2759"/>
<dbReference type="PANTHER" id="PTHR24287:SF17">
    <property type="entry name" value="P450, PUTATIVE (EUROFUNG)-RELATED"/>
    <property type="match status" value="1"/>
</dbReference>
<accession>A0A8H4RER8</accession>
<comment type="caution">
    <text evidence="8">The sequence shown here is derived from an EMBL/GenBank/DDBJ whole genome shotgun (WGS) entry which is preliminary data.</text>
</comment>
<dbReference type="SUPFAM" id="SSF48264">
    <property type="entry name" value="Cytochrome P450"/>
    <property type="match status" value="1"/>
</dbReference>
<name>A0A8H4RER8_9HELO</name>
<keyword evidence="4" id="KW-0560">Oxidoreductase</keyword>
<comment type="similarity">
    <text evidence="2">Belongs to the cytochrome P450 family.</text>
</comment>
<evidence type="ECO:0000313" key="9">
    <source>
        <dbReference type="Proteomes" id="UP000566819"/>
    </source>
</evidence>
<protein>
    <recommendedName>
        <fullName evidence="10">Cytochrome P450</fullName>
    </recommendedName>
</protein>
<dbReference type="Gene3D" id="1.10.630.10">
    <property type="entry name" value="Cytochrome P450"/>
    <property type="match status" value="1"/>
</dbReference>
<dbReference type="AlphaFoldDB" id="A0A8H4RER8"/>
<dbReference type="GO" id="GO:0005506">
    <property type="term" value="F:iron ion binding"/>
    <property type="evidence" value="ECO:0007669"/>
    <property type="project" value="InterPro"/>
</dbReference>
<evidence type="ECO:0000256" key="7">
    <source>
        <dbReference type="SAM" id="MobiDB-lite"/>
    </source>
</evidence>
<keyword evidence="6" id="KW-0503">Monooxygenase</keyword>
<dbReference type="GO" id="GO:0020037">
    <property type="term" value="F:heme binding"/>
    <property type="evidence" value="ECO:0007669"/>
    <property type="project" value="InterPro"/>
</dbReference>
<keyword evidence="9" id="KW-1185">Reference proteome</keyword>
<dbReference type="InterPro" id="IPR002974">
    <property type="entry name" value="Cyt_P450_E_CYP52_ascomycetes"/>
</dbReference>